<accession>A0A939IYL0</accession>
<keyword evidence="3" id="KW-1185">Reference proteome</keyword>
<feature type="chain" id="PRO_5037070612" description="Secreted protein" evidence="1">
    <location>
        <begin position="29"/>
        <end position="150"/>
    </location>
</feature>
<reference evidence="2" key="1">
    <citation type="submission" date="2021-03" db="EMBL/GenBank/DDBJ databases">
        <authorList>
            <person name="Sun Q."/>
        </authorList>
    </citation>
    <scope>NUCLEOTIDE SEQUENCE</scope>
    <source>
        <strain evidence="2">CCM 8862</strain>
    </source>
</reference>
<feature type="signal peptide" evidence="1">
    <location>
        <begin position="1"/>
        <end position="28"/>
    </location>
</feature>
<evidence type="ECO:0000256" key="1">
    <source>
        <dbReference type="SAM" id="SignalP"/>
    </source>
</evidence>
<evidence type="ECO:0008006" key="4">
    <source>
        <dbReference type="Google" id="ProtNLM"/>
    </source>
</evidence>
<dbReference type="PROSITE" id="PS51257">
    <property type="entry name" value="PROKAR_LIPOPROTEIN"/>
    <property type="match status" value="1"/>
</dbReference>
<gene>
    <name evidence="2" type="ORF">JZY06_09205</name>
</gene>
<dbReference type="AlphaFoldDB" id="A0A939IYL0"/>
<protein>
    <recommendedName>
        <fullName evidence="4">Secreted protein</fullName>
    </recommendedName>
</protein>
<dbReference type="RefSeq" id="WP_207279255.1">
    <property type="nucleotide sequence ID" value="NZ_JAFLEQ010000016.1"/>
</dbReference>
<comment type="caution">
    <text evidence="2">The sequence shown here is derived from an EMBL/GenBank/DDBJ whole genome shotgun (WGS) entry which is preliminary data.</text>
</comment>
<dbReference type="EMBL" id="JAFLEQ010000016">
    <property type="protein sequence ID" value="MBN9644782.1"/>
    <property type="molecule type" value="Genomic_DNA"/>
</dbReference>
<proteinExistence type="predicted"/>
<evidence type="ECO:0000313" key="2">
    <source>
        <dbReference type="EMBL" id="MBN9644782.1"/>
    </source>
</evidence>
<dbReference type="Proteomes" id="UP000664332">
    <property type="component" value="Unassembled WGS sequence"/>
</dbReference>
<organism evidence="2 3">
    <name type="scientific">Corynebacterium mendelii</name>
    <dbReference type="NCBI Taxonomy" id="2765362"/>
    <lineage>
        <taxon>Bacteria</taxon>
        <taxon>Bacillati</taxon>
        <taxon>Actinomycetota</taxon>
        <taxon>Actinomycetes</taxon>
        <taxon>Mycobacteriales</taxon>
        <taxon>Corynebacteriaceae</taxon>
        <taxon>Corynebacterium</taxon>
    </lineage>
</organism>
<evidence type="ECO:0000313" key="3">
    <source>
        <dbReference type="Proteomes" id="UP000664332"/>
    </source>
</evidence>
<keyword evidence="1" id="KW-0732">Signal</keyword>
<name>A0A939IYL0_9CORY</name>
<sequence length="150" mass="15404">MRRLCLISATAAVAAVALCACSPPGEVASEKKIRTATYSPSTAWPLGPDPATATGKDHPGFIDCVGPAAPVPLSMSLDCTTDNDRLTAITWLTRSPQGATGRGTRVTVADDGTTTTIPGVVVELSEPIPTPGGDEVFSHVVVDGDTMWLG</sequence>